<dbReference type="GO" id="GO:0003723">
    <property type="term" value="F:RNA binding"/>
    <property type="evidence" value="ECO:0007669"/>
    <property type="project" value="InterPro"/>
</dbReference>
<dbReference type="EMBL" id="AP014568">
    <property type="protein sequence ID" value="BAO81408.1"/>
    <property type="molecule type" value="Genomic_DNA"/>
</dbReference>
<evidence type="ECO:0000313" key="3">
    <source>
        <dbReference type="Proteomes" id="UP000067461"/>
    </source>
</evidence>
<dbReference type="InterPro" id="IPR006224">
    <property type="entry name" value="PsdUridine_synth_RluA-like_CS"/>
</dbReference>
<gene>
    <name evidence="2" type="ORF">SRAA_1554</name>
</gene>
<accession>A0A060NPH8</accession>
<reference evidence="2 3" key="1">
    <citation type="journal article" date="2014" name="Nat. Commun.">
        <title>Physiological and genomic features of highly alkaliphilic hydrogen-utilizing Betaproteobacteria from a continental serpentinizing site.</title>
        <authorList>
            <person name="Suzuki S."/>
            <person name="Kuenen J.G."/>
            <person name="Schipper K."/>
            <person name="van der Velde S."/>
            <person name="Ishii S."/>
            <person name="Wu A."/>
            <person name="Sorokin D.Y."/>
            <person name="Tenney A."/>
            <person name="Meng X.Y."/>
            <person name="Morrill P.L."/>
            <person name="Kamagata Y."/>
            <person name="Muyzer G."/>
            <person name="Nealson K.H."/>
        </authorList>
    </citation>
    <scope>NUCLEOTIDE SEQUENCE [LARGE SCALE GENOMIC DNA]</scope>
    <source>
        <strain evidence="2 3">A1</strain>
    </source>
</reference>
<dbReference type="GO" id="GO:0140098">
    <property type="term" value="F:catalytic activity, acting on RNA"/>
    <property type="evidence" value="ECO:0007669"/>
    <property type="project" value="UniProtKB-ARBA"/>
</dbReference>
<dbReference type="PANTHER" id="PTHR21600">
    <property type="entry name" value="MITOCHONDRIAL RNA PSEUDOURIDINE SYNTHASE"/>
    <property type="match status" value="1"/>
</dbReference>
<dbReference type="Gene3D" id="3.30.2350.10">
    <property type="entry name" value="Pseudouridine synthase"/>
    <property type="match status" value="1"/>
</dbReference>
<proteinExistence type="predicted"/>
<protein>
    <submittedName>
        <fullName evidence="2">Pseudouridylate synthase, 23S RNA-specific</fullName>
    </submittedName>
</protein>
<organism evidence="2 3">
    <name type="scientific">Serpentinimonas raichei</name>
    <dbReference type="NCBI Taxonomy" id="1458425"/>
    <lineage>
        <taxon>Bacteria</taxon>
        <taxon>Pseudomonadati</taxon>
        <taxon>Pseudomonadota</taxon>
        <taxon>Betaproteobacteria</taxon>
        <taxon>Burkholderiales</taxon>
        <taxon>Comamonadaceae</taxon>
        <taxon>Serpentinimonas</taxon>
    </lineage>
</organism>
<dbReference type="Pfam" id="PF00849">
    <property type="entry name" value="PseudoU_synth_2"/>
    <property type="match status" value="1"/>
</dbReference>
<dbReference type="InterPro" id="IPR020103">
    <property type="entry name" value="PsdUridine_synth_cat_dom_sf"/>
</dbReference>
<dbReference type="Proteomes" id="UP000067461">
    <property type="component" value="Chromosome"/>
</dbReference>
<dbReference type="SUPFAM" id="SSF55120">
    <property type="entry name" value="Pseudouridine synthase"/>
    <property type="match status" value="1"/>
</dbReference>
<dbReference type="STRING" id="1458425.SRAA_1554"/>
<evidence type="ECO:0000259" key="1">
    <source>
        <dbReference type="Pfam" id="PF00849"/>
    </source>
</evidence>
<dbReference type="GO" id="GO:0000455">
    <property type="term" value="P:enzyme-directed rRNA pseudouridine synthesis"/>
    <property type="evidence" value="ECO:0007669"/>
    <property type="project" value="TreeGrafter"/>
</dbReference>
<dbReference type="AlphaFoldDB" id="A0A060NPH8"/>
<name>A0A060NPH8_9BURK</name>
<dbReference type="InterPro" id="IPR050188">
    <property type="entry name" value="RluA_PseudoU_synthase"/>
</dbReference>
<dbReference type="PANTHER" id="PTHR21600:SF84">
    <property type="entry name" value="PSEUDOURIDINE SYNTHASE RSUA_RLUA-LIKE DOMAIN-CONTAINING PROTEIN"/>
    <property type="match status" value="1"/>
</dbReference>
<feature type="domain" description="Pseudouridine synthase RsuA/RluA-like" evidence="1">
    <location>
        <begin position="103"/>
        <end position="253"/>
    </location>
</feature>
<dbReference type="GO" id="GO:0009982">
    <property type="term" value="F:pseudouridine synthase activity"/>
    <property type="evidence" value="ECO:0007669"/>
    <property type="project" value="InterPro"/>
</dbReference>
<dbReference type="HOGENOM" id="CLU_016902_0_0_4"/>
<sequence>MAHVPKNPAIPMRGGVSPSCLALPQMRQPPWPTLLDYLAQRLPRIPRAQWQQRLADGLVCADDGRALPPHSPYLGGSRIYYWRDLAIEPPIPFEATVLHRCAHLVVADKPHFLPVTPGGRYVQQTLLVRLKQQLGLPDLSPLHRLDRETAGLVLLCVNPAERDAYQRLFRQRQVHKDYEAIAAAAPHLDWPQVRRSHIRECEGAFYKMREALPHEGWPDNSETRIEPLEQRGPWARYRLQPVSGRRHQLRVHMLGLGLPIVGDQFYPEVRRAPGAAEDYAEPLRLLARAIAFTDPVTGQARCFESALTLDWPSAV</sequence>
<keyword evidence="3" id="KW-1185">Reference proteome</keyword>
<dbReference type="PROSITE" id="PS01129">
    <property type="entry name" value="PSI_RLU"/>
    <property type="match status" value="1"/>
</dbReference>
<dbReference type="KEGG" id="cbaa:SRAA_1554"/>
<evidence type="ECO:0000313" key="2">
    <source>
        <dbReference type="EMBL" id="BAO81408.1"/>
    </source>
</evidence>
<dbReference type="InterPro" id="IPR006145">
    <property type="entry name" value="PsdUridine_synth_RsuA/RluA"/>
</dbReference>